<evidence type="ECO:0000313" key="3">
    <source>
        <dbReference type="EMBL" id="GKU70834.1"/>
    </source>
</evidence>
<evidence type="ECO:0008006" key="6">
    <source>
        <dbReference type="Google" id="ProtNLM"/>
    </source>
</evidence>
<evidence type="ECO:0000313" key="4">
    <source>
        <dbReference type="Proteomes" id="UP000245060"/>
    </source>
</evidence>
<evidence type="ECO:0000313" key="2">
    <source>
        <dbReference type="EMBL" id="GBG38584.1"/>
    </source>
</evidence>
<proteinExistence type="predicted"/>
<dbReference type="AlphaFoldDB" id="A0AA37PJG6"/>
<keyword evidence="4" id="KW-1185">Reference proteome</keyword>
<reference evidence="3" key="3">
    <citation type="journal article" date="2022" name="Microbiol. Resour. Announc.">
        <title>Draft Genome Sequences of Eight Mycobacterium montefiorense Strains Isolated from Salamanders in Captivity.</title>
        <authorList>
            <person name="Komine T."/>
            <person name="Ihara H."/>
            <person name="Fukano H."/>
            <person name="Hoshino Y."/>
            <person name="Kurata O."/>
            <person name="Wada S."/>
        </authorList>
    </citation>
    <scope>NUCLEOTIDE SEQUENCE</scope>
    <source>
        <strain evidence="3">NJB18185</strain>
    </source>
</reference>
<organism evidence="3 5">
    <name type="scientific">Mycobacterium montefiorense</name>
    <dbReference type="NCBI Taxonomy" id="154654"/>
    <lineage>
        <taxon>Bacteria</taxon>
        <taxon>Bacillati</taxon>
        <taxon>Actinomycetota</taxon>
        <taxon>Actinomycetes</taxon>
        <taxon>Mycobacteriales</taxon>
        <taxon>Mycobacteriaceae</taxon>
        <taxon>Mycobacterium</taxon>
        <taxon>Mycobacterium simiae complex</taxon>
    </lineage>
</organism>
<keyword evidence="1" id="KW-1133">Transmembrane helix</keyword>
<dbReference type="Proteomes" id="UP001139505">
    <property type="component" value="Unassembled WGS sequence"/>
</dbReference>
<reference evidence="4" key="2">
    <citation type="submission" date="2018-04" db="EMBL/GenBank/DDBJ databases">
        <title>Draft genome sequence of Mycobacterium montefiorense isolated from Japanese black salamander.</title>
        <authorList>
            <person name="Fukano H."/>
            <person name="Yoshida M."/>
            <person name="Shimizu A."/>
            <person name="Iwao H."/>
            <person name="Kurata O."/>
            <person name="Katayama Y."/>
            <person name="Omatsu T."/>
            <person name="Mizutani T."/>
            <person name="Wada S."/>
            <person name="Hoshino Y."/>
        </authorList>
    </citation>
    <scope>NUCLEOTIDE SEQUENCE [LARGE SCALE GENOMIC DNA]</scope>
    <source>
        <strain evidence="4">BS</strain>
    </source>
</reference>
<feature type="transmembrane region" description="Helical" evidence="1">
    <location>
        <begin position="79"/>
        <end position="103"/>
    </location>
</feature>
<feature type="transmembrane region" description="Helical" evidence="1">
    <location>
        <begin position="31"/>
        <end position="58"/>
    </location>
</feature>
<dbReference type="Proteomes" id="UP000245060">
    <property type="component" value="Unassembled WGS sequence"/>
</dbReference>
<sequence>MAFMAASAYQWYSQAAPSNDSPAPVKPKNGLGIASLVIAAVALLSVWSVLGGVILGVIAAWSGLAARARVVRGEANNDAVAVAGTMLGIVSIVVALIFVPVWVGLIQVQIRQNNYYSCMAKAGPDRYLQRICTH</sequence>
<comment type="caution">
    <text evidence="3">The sequence shown here is derived from an EMBL/GenBank/DDBJ whole genome shotgun (WGS) entry which is preliminary data.</text>
</comment>
<gene>
    <name evidence="2" type="ORF">MmonteBS_29560</name>
    <name evidence="3" type="ORF">NJB18185_06110</name>
</gene>
<dbReference type="EMBL" id="BQYH01000005">
    <property type="protein sequence ID" value="GKU70834.1"/>
    <property type="molecule type" value="Genomic_DNA"/>
</dbReference>
<protein>
    <recommendedName>
        <fullName evidence="6">DUF4190 domain-containing protein</fullName>
    </recommendedName>
</protein>
<reference evidence="2" key="1">
    <citation type="journal article" date="2018" name="Genome Announc.">
        <title>Draft Genome Sequence of Mycobacterium montefiorense Isolated from Japanese Black Salamander (Hynobius nigrescens).</title>
        <authorList>
            <person name="Fukano H."/>
            <person name="Yoshida M."/>
            <person name="Shimizu A."/>
            <person name="Iwao H."/>
            <person name="Katayama Y."/>
            <person name="Omatsu T."/>
            <person name="Mizutani T."/>
            <person name="Kurata O."/>
            <person name="Wada S."/>
            <person name="Hoshino Y."/>
        </authorList>
    </citation>
    <scope>NUCLEOTIDE SEQUENCE</scope>
    <source>
        <strain evidence="2">BS</strain>
    </source>
</reference>
<reference evidence="3" key="4">
    <citation type="submission" date="2022-04" db="EMBL/GenBank/DDBJ databases">
        <authorList>
            <person name="Komine T."/>
            <person name="Fukano H."/>
            <person name="Wada S."/>
        </authorList>
    </citation>
    <scope>NUCLEOTIDE SEQUENCE</scope>
    <source>
        <strain evidence="3">NJB18185</strain>
    </source>
</reference>
<evidence type="ECO:0000313" key="5">
    <source>
        <dbReference type="Proteomes" id="UP001139505"/>
    </source>
</evidence>
<keyword evidence="1" id="KW-0472">Membrane</keyword>
<evidence type="ECO:0000256" key="1">
    <source>
        <dbReference type="SAM" id="Phobius"/>
    </source>
</evidence>
<keyword evidence="1" id="KW-0812">Transmembrane</keyword>
<dbReference type="EMBL" id="BFCH01000018">
    <property type="protein sequence ID" value="GBG38584.1"/>
    <property type="molecule type" value="Genomic_DNA"/>
</dbReference>
<accession>A0AA37PJG6</accession>
<name>A0AA37PJG6_9MYCO</name>